<feature type="binding site" evidence="5 8">
    <location>
        <position position="218"/>
    </location>
    <ligand>
        <name>NAD(+)</name>
        <dbReference type="ChEBI" id="CHEBI:57540"/>
    </ligand>
</feature>
<evidence type="ECO:0000256" key="11">
    <source>
        <dbReference type="RuleBase" id="RU004175"/>
    </source>
</evidence>
<dbReference type="PIRSF" id="PIRSF000099">
    <property type="entry name" value="Histidinol_dh"/>
    <property type="match status" value="1"/>
</dbReference>
<dbReference type="Pfam" id="PF00815">
    <property type="entry name" value="Histidinol_dh"/>
    <property type="match status" value="1"/>
</dbReference>
<feature type="binding site" evidence="5 9">
    <location>
        <position position="421"/>
    </location>
    <ligand>
        <name>substrate</name>
    </ligand>
</feature>
<dbReference type="FunFam" id="3.40.50.1980:FF:000001">
    <property type="entry name" value="Histidinol dehydrogenase"/>
    <property type="match status" value="1"/>
</dbReference>
<evidence type="ECO:0000256" key="1">
    <source>
        <dbReference type="ARBA" id="ARBA00010178"/>
    </source>
</evidence>
<dbReference type="Gene3D" id="1.20.5.1300">
    <property type="match status" value="1"/>
</dbReference>
<feature type="binding site" evidence="5 9">
    <location>
        <position position="268"/>
    </location>
    <ligand>
        <name>substrate</name>
    </ligand>
</feature>
<keyword evidence="3 5" id="KW-0862">Zinc</keyword>
<feature type="binding site" evidence="5 10">
    <location>
        <position position="426"/>
    </location>
    <ligand>
        <name>Zn(2+)</name>
        <dbReference type="ChEBI" id="CHEBI:29105"/>
    </ligand>
</feature>
<comment type="function">
    <text evidence="5">Catalyzes the sequential NAD-dependent oxidations of L-histidinol to L-histidinaldehyde and then to L-histidine.</text>
</comment>
<dbReference type="GO" id="GO:0008270">
    <property type="term" value="F:zinc ion binding"/>
    <property type="evidence" value="ECO:0007669"/>
    <property type="project" value="UniProtKB-UniRule"/>
</dbReference>
<sequence length="436" mass="47207">MRAPIKLKDLSGKDYHRLIERSAFQLEKTIPKVIPIINQVREKGDEAVVDLTRRFDGVDLSPTSLRVGSQKIKQAYKKVSPSLIDSLRKMCKQVKDFHRNQLKLRRNWSIVKTLSGSYTLGEFFSPVEKAAIYVPGGKASYPSTAIMGCVPAKLAGVSEVVVCSPPSSGGEIAPEVLVASDIAGADLVINAGGAQVVAAVAYGTETIPKVDVIAGPGNIYVTAAKAYLASLGQVGIDCPAGPSEILTIADDSAPPVYVVWDILAQAEHDEASYALVVTTSEKLAREIYTRIEEEMRFARRKNIIRSCLNSNGFILLVDTLEEAAEFANRFAPEHLEIITQNPDEILPLIKNAGSVFLGPFSPVAAGDYFTGCNHILPTGGAARCLSGLSVNTFLKRITYQKLSLEALSRMRGPVSHLASKEGFQAHLRSVETRLKN</sequence>
<feature type="binding site" evidence="5 9">
    <location>
        <position position="334"/>
    </location>
    <ligand>
        <name>substrate</name>
    </ligand>
</feature>
<comment type="similarity">
    <text evidence="1 5 6 11">Belongs to the histidinol dehydrogenase family.</text>
</comment>
<keyword evidence="4 5" id="KW-0560">Oxidoreductase</keyword>
<comment type="cofactor">
    <cofactor evidence="5 10">
        <name>Zn(2+)</name>
        <dbReference type="ChEBI" id="CHEBI:29105"/>
    </cofactor>
    <text evidence="5 10">Binds 1 zinc ion per subunit.</text>
</comment>
<dbReference type="GO" id="GO:0051287">
    <property type="term" value="F:NAD binding"/>
    <property type="evidence" value="ECO:0007669"/>
    <property type="project" value="InterPro"/>
</dbReference>
<name>A0A662DJW0_UNCAE</name>
<keyword evidence="5" id="KW-0028">Amino-acid biosynthesis</keyword>
<comment type="pathway">
    <text evidence="5">Amino-acid biosynthesis; L-histidine biosynthesis; L-histidine from 5-phospho-alpha-D-ribose 1-diphosphate: step 9/9.</text>
</comment>
<dbReference type="SUPFAM" id="SSF53720">
    <property type="entry name" value="ALDH-like"/>
    <property type="match status" value="1"/>
</dbReference>
<dbReference type="GO" id="GO:0005829">
    <property type="term" value="C:cytosol"/>
    <property type="evidence" value="ECO:0007669"/>
    <property type="project" value="TreeGrafter"/>
</dbReference>
<organism evidence="12 13">
    <name type="scientific">Aerophobetes bacterium</name>
    <dbReference type="NCBI Taxonomy" id="2030807"/>
    <lineage>
        <taxon>Bacteria</taxon>
        <taxon>Candidatus Aerophobota</taxon>
    </lineage>
</organism>
<dbReference type="InterPro" id="IPR016161">
    <property type="entry name" value="Ald_DH/histidinol_DH"/>
</dbReference>
<dbReference type="EC" id="1.1.1.23" evidence="5"/>
<feature type="active site" description="Proton acceptor" evidence="5 7">
    <location>
        <position position="333"/>
    </location>
</feature>
<evidence type="ECO:0000256" key="8">
    <source>
        <dbReference type="PIRSR" id="PIRSR000099-2"/>
    </source>
</evidence>
<evidence type="ECO:0000256" key="6">
    <source>
        <dbReference type="PIRNR" id="PIRNR000099"/>
    </source>
</evidence>
<evidence type="ECO:0000256" key="4">
    <source>
        <dbReference type="ARBA" id="ARBA00023002"/>
    </source>
</evidence>
<dbReference type="InterPro" id="IPR012131">
    <property type="entry name" value="Hstdl_DH"/>
</dbReference>
<evidence type="ECO:0000256" key="9">
    <source>
        <dbReference type="PIRSR" id="PIRSR000099-3"/>
    </source>
</evidence>
<feature type="binding site" evidence="5 9">
    <location>
        <position position="367"/>
    </location>
    <ligand>
        <name>substrate</name>
    </ligand>
</feature>
<feature type="binding site" evidence="5 10">
    <location>
        <position position="265"/>
    </location>
    <ligand>
        <name>Zn(2+)</name>
        <dbReference type="ChEBI" id="CHEBI:29105"/>
    </ligand>
</feature>
<evidence type="ECO:0000256" key="5">
    <source>
        <dbReference type="HAMAP-Rule" id="MF_01024"/>
    </source>
</evidence>
<dbReference type="HAMAP" id="MF_01024">
    <property type="entry name" value="HisD"/>
    <property type="match status" value="1"/>
</dbReference>
<dbReference type="EMBL" id="QMQA01000056">
    <property type="protein sequence ID" value="RLE14186.1"/>
    <property type="molecule type" value="Genomic_DNA"/>
</dbReference>
<dbReference type="Gene3D" id="3.40.50.1980">
    <property type="entry name" value="Nitrogenase molybdenum iron protein domain"/>
    <property type="match status" value="2"/>
</dbReference>
<feature type="binding site" evidence="5 8">
    <location>
        <position position="195"/>
    </location>
    <ligand>
        <name>NAD(+)</name>
        <dbReference type="ChEBI" id="CHEBI:57540"/>
    </ligand>
</feature>
<keyword evidence="2 5" id="KW-0479">Metal-binding</keyword>
<evidence type="ECO:0000313" key="13">
    <source>
        <dbReference type="Proteomes" id="UP000280417"/>
    </source>
</evidence>
<dbReference type="GO" id="GO:0004399">
    <property type="term" value="F:histidinol dehydrogenase activity"/>
    <property type="evidence" value="ECO:0007669"/>
    <property type="project" value="UniProtKB-UniRule"/>
</dbReference>
<feature type="binding site" evidence="5 10">
    <location>
        <position position="268"/>
    </location>
    <ligand>
        <name>Zn(2+)</name>
        <dbReference type="ChEBI" id="CHEBI:29105"/>
    </ligand>
</feature>
<dbReference type="UniPathway" id="UPA00031">
    <property type="reaction ID" value="UER00014"/>
</dbReference>
<reference evidence="12 13" key="1">
    <citation type="submission" date="2018-06" db="EMBL/GenBank/DDBJ databases">
        <title>Extensive metabolic versatility and redundancy in microbially diverse, dynamic hydrothermal sediments.</title>
        <authorList>
            <person name="Dombrowski N."/>
            <person name="Teske A."/>
            <person name="Baker B.J."/>
        </authorList>
    </citation>
    <scope>NUCLEOTIDE SEQUENCE [LARGE SCALE GENOMIC DNA]</scope>
    <source>
        <strain evidence="12">B3_G15</strain>
    </source>
</reference>
<feature type="binding site" evidence="5 10">
    <location>
        <position position="367"/>
    </location>
    <ligand>
        <name>Zn(2+)</name>
        <dbReference type="ChEBI" id="CHEBI:29105"/>
    </ligand>
</feature>
<comment type="catalytic activity">
    <reaction evidence="5">
        <text>L-histidinol + 2 NAD(+) + H2O = L-histidine + 2 NADH + 3 H(+)</text>
        <dbReference type="Rhea" id="RHEA:20641"/>
        <dbReference type="ChEBI" id="CHEBI:15377"/>
        <dbReference type="ChEBI" id="CHEBI:15378"/>
        <dbReference type="ChEBI" id="CHEBI:57540"/>
        <dbReference type="ChEBI" id="CHEBI:57595"/>
        <dbReference type="ChEBI" id="CHEBI:57699"/>
        <dbReference type="ChEBI" id="CHEBI:57945"/>
        <dbReference type="EC" id="1.1.1.23"/>
    </reaction>
</comment>
<keyword evidence="5" id="KW-0368">Histidine biosynthesis</keyword>
<evidence type="ECO:0000313" key="12">
    <source>
        <dbReference type="EMBL" id="RLE14186.1"/>
    </source>
</evidence>
<dbReference type="AlphaFoldDB" id="A0A662DJW0"/>
<dbReference type="Proteomes" id="UP000280417">
    <property type="component" value="Unassembled WGS sequence"/>
</dbReference>
<protein>
    <recommendedName>
        <fullName evidence="5">Histidinol dehydrogenase</fullName>
        <shortName evidence="5">HDH</shortName>
        <ecNumber evidence="5">1.1.1.23</ecNumber>
    </recommendedName>
</protein>
<gene>
    <name evidence="5 12" type="primary">hisD</name>
    <name evidence="12" type="ORF">DRJ04_02870</name>
</gene>
<feature type="binding site" evidence="5 9">
    <location>
        <position position="265"/>
    </location>
    <ligand>
        <name>substrate</name>
    </ligand>
</feature>
<dbReference type="NCBIfam" id="TIGR00069">
    <property type="entry name" value="hisD"/>
    <property type="match status" value="1"/>
</dbReference>
<dbReference type="InterPro" id="IPR022695">
    <property type="entry name" value="Histidinol_DH_monofunct"/>
</dbReference>
<evidence type="ECO:0000256" key="2">
    <source>
        <dbReference type="ARBA" id="ARBA00022723"/>
    </source>
</evidence>
<feature type="binding site" evidence="5 9">
    <location>
        <position position="243"/>
    </location>
    <ligand>
        <name>substrate</name>
    </ligand>
</feature>
<proteinExistence type="inferred from homology"/>
<evidence type="ECO:0000256" key="3">
    <source>
        <dbReference type="ARBA" id="ARBA00022833"/>
    </source>
</evidence>
<evidence type="ECO:0000256" key="10">
    <source>
        <dbReference type="PIRSR" id="PIRSR000099-4"/>
    </source>
</evidence>
<feature type="binding site" evidence="5 8">
    <location>
        <position position="133"/>
    </location>
    <ligand>
        <name>NAD(+)</name>
        <dbReference type="ChEBI" id="CHEBI:57540"/>
    </ligand>
</feature>
<dbReference type="CDD" id="cd06572">
    <property type="entry name" value="Histidinol_dh"/>
    <property type="match status" value="1"/>
</dbReference>
<dbReference type="PANTHER" id="PTHR21256:SF2">
    <property type="entry name" value="HISTIDINE BIOSYNTHESIS TRIFUNCTIONAL PROTEIN"/>
    <property type="match status" value="1"/>
</dbReference>
<feature type="binding site" evidence="5 9">
    <location>
        <position position="426"/>
    </location>
    <ligand>
        <name>substrate</name>
    </ligand>
</feature>
<comment type="caution">
    <text evidence="12">The sequence shown here is derived from an EMBL/GenBank/DDBJ whole genome shotgun (WGS) entry which is preliminary data.</text>
</comment>
<dbReference type="GO" id="GO:0000105">
    <property type="term" value="P:L-histidine biosynthetic process"/>
    <property type="evidence" value="ECO:0007669"/>
    <property type="project" value="UniProtKB-UniRule"/>
</dbReference>
<evidence type="ECO:0000256" key="7">
    <source>
        <dbReference type="PIRSR" id="PIRSR000099-1"/>
    </source>
</evidence>
<keyword evidence="5 8" id="KW-0520">NAD</keyword>
<accession>A0A662DJW0</accession>
<feature type="active site" description="Proton acceptor" evidence="5 7">
    <location>
        <position position="334"/>
    </location>
</feature>
<dbReference type="PRINTS" id="PR00083">
    <property type="entry name" value="HOLDHDRGNASE"/>
</dbReference>
<dbReference type="PANTHER" id="PTHR21256">
    <property type="entry name" value="HISTIDINOL DEHYDROGENASE HDH"/>
    <property type="match status" value="1"/>
</dbReference>